<accession>A0AA35KHQ7</accession>
<name>A0AA35KHQ7_9SAUR</name>
<dbReference type="Pfam" id="PF14927">
    <property type="entry name" value="Neurensin"/>
    <property type="match status" value="1"/>
</dbReference>
<dbReference type="PANTHER" id="PTHR14796">
    <property type="entry name" value="NEURENSIN 1-RELATED"/>
    <property type="match status" value="1"/>
</dbReference>
<dbReference type="Proteomes" id="UP001178461">
    <property type="component" value="Chromosome 6"/>
</dbReference>
<dbReference type="EMBL" id="OX395131">
    <property type="protein sequence ID" value="CAI5778532.1"/>
    <property type="molecule type" value="Genomic_DNA"/>
</dbReference>
<feature type="transmembrane region" description="Helical" evidence="2">
    <location>
        <begin position="134"/>
        <end position="160"/>
    </location>
</feature>
<evidence type="ECO:0000313" key="3">
    <source>
        <dbReference type="EMBL" id="CAI5778532.1"/>
    </source>
</evidence>
<gene>
    <name evidence="3" type="ORF">PODLI_1B028866</name>
</gene>
<keyword evidence="2" id="KW-1133">Transmembrane helix</keyword>
<evidence type="ECO:0000256" key="2">
    <source>
        <dbReference type="SAM" id="Phobius"/>
    </source>
</evidence>
<protein>
    <recommendedName>
        <fullName evidence="5">Neurensin 2</fullName>
    </recommendedName>
</protein>
<feature type="region of interest" description="Disordered" evidence="1">
    <location>
        <begin position="220"/>
        <end position="245"/>
    </location>
</feature>
<keyword evidence="4" id="KW-1185">Reference proteome</keyword>
<dbReference type="AlphaFoldDB" id="A0AA35KHQ7"/>
<dbReference type="PANTHER" id="PTHR14796:SF5">
    <property type="entry name" value="NEURENSIN-2"/>
    <property type="match status" value="1"/>
</dbReference>
<dbReference type="GO" id="GO:0043025">
    <property type="term" value="C:neuronal cell body"/>
    <property type="evidence" value="ECO:0007669"/>
    <property type="project" value="TreeGrafter"/>
</dbReference>
<proteinExistence type="predicted"/>
<feature type="region of interest" description="Disordered" evidence="1">
    <location>
        <begin position="1"/>
        <end position="38"/>
    </location>
</feature>
<feature type="transmembrane region" description="Helical" evidence="2">
    <location>
        <begin position="185"/>
        <end position="209"/>
    </location>
</feature>
<dbReference type="GO" id="GO:0007399">
    <property type="term" value="P:nervous system development"/>
    <property type="evidence" value="ECO:0007669"/>
    <property type="project" value="TreeGrafter"/>
</dbReference>
<dbReference type="GO" id="GO:0043005">
    <property type="term" value="C:neuron projection"/>
    <property type="evidence" value="ECO:0007669"/>
    <property type="project" value="TreeGrafter"/>
</dbReference>
<evidence type="ECO:0000256" key="1">
    <source>
        <dbReference type="SAM" id="MobiDB-lite"/>
    </source>
</evidence>
<reference evidence="3" key="1">
    <citation type="submission" date="2022-12" db="EMBL/GenBank/DDBJ databases">
        <authorList>
            <person name="Alioto T."/>
            <person name="Alioto T."/>
            <person name="Gomez Garrido J."/>
        </authorList>
    </citation>
    <scope>NUCLEOTIDE SEQUENCE</scope>
</reference>
<evidence type="ECO:0000313" key="4">
    <source>
        <dbReference type="Proteomes" id="UP001178461"/>
    </source>
</evidence>
<keyword evidence="2" id="KW-0812">Transmembrane</keyword>
<organism evidence="3 4">
    <name type="scientific">Podarcis lilfordi</name>
    <name type="common">Lilford's wall lizard</name>
    <dbReference type="NCBI Taxonomy" id="74358"/>
    <lineage>
        <taxon>Eukaryota</taxon>
        <taxon>Metazoa</taxon>
        <taxon>Chordata</taxon>
        <taxon>Craniata</taxon>
        <taxon>Vertebrata</taxon>
        <taxon>Euteleostomi</taxon>
        <taxon>Lepidosauria</taxon>
        <taxon>Squamata</taxon>
        <taxon>Bifurcata</taxon>
        <taxon>Unidentata</taxon>
        <taxon>Episquamata</taxon>
        <taxon>Laterata</taxon>
        <taxon>Lacertibaenia</taxon>
        <taxon>Lacertidae</taxon>
        <taxon>Podarcis</taxon>
    </lineage>
</organism>
<evidence type="ECO:0008006" key="5">
    <source>
        <dbReference type="Google" id="ProtNLM"/>
    </source>
</evidence>
<keyword evidence="2" id="KW-0472">Membrane</keyword>
<dbReference type="GO" id="GO:0030133">
    <property type="term" value="C:transport vesicle"/>
    <property type="evidence" value="ECO:0007669"/>
    <property type="project" value="InterPro"/>
</dbReference>
<sequence>MQTVSGLDKRSGSLPFTLGSGSIESNPETAEGNSGGCPVSSTPAGAHLWLVAAGGEAERCARRPSLAGAKNAGPMPTSCQHSCGCSRGPGMERGKWYGVRSYLHLFYEDCTGANLDDELDLPPKSPASSGWSSVLWKVTLSAGTLLLLIGASALATGYLLPPKLEGIGEGEFVVLDQQAVEYNHALGICQAVGAVLCALAGALLTACLLSSGLRNLNGGGKWGQDGEDQEEQLSPILREGSPGQQRGAIVTAAPVPFRDHWVQSIQPKREP</sequence>
<feature type="compositionally biased region" description="Polar residues" evidence="1">
    <location>
        <begin position="19"/>
        <end position="32"/>
    </location>
</feature>
<dbReference type="InterPro" id="IPR024883">
    <property type="entry name" value="Neurensin"/>
</dbReference>